<comment type="caution">
    <text evidence="2">The sequence shown here is derived from an EMBL/GenBank/DDBJ whole genome shotgun (WGS) entry which is preliminary data.</text>
</comment>
<keyword evidence="3" id="KW-1185">Reference proteome</keyword>
<proteinExistence type="predicted"/>
<accession>A0A9P3PQZ8</accession>
<protein>
    <submittedName>
        <fullName evidence="2">Uncharacterized protein</fullName>
    </submittedName>
</protein>
<dbReference type="EMBL" id="BRPK01000007">
    <property type="protein sequence ID" value="GLB39766.1"/>
    <property type="molecule type" value="Genomic_DNA"/>
</dbReference>
<evidence type="ECO:0000256" key="1">
    <source>
        <dbReference type="SAM" id="SignalP"/>
    </source>
</evidence>
<evidence type="ECO:0000313" key="3">
    <source>
        <dbReference type="Proteomes" id="UP001063166"/>
    </source>
</evidence>
<organism evidence="2 3">
    <name type="scientific">Lyophyllum shimeji</name>
    <name type="common">Hon-shimeji</name>
    <name type="synonym">Tricholoma shimeji</name>
    <dbReference type="NCBI Taxonomy" id="47721"/>
    <lineage>
        <taxon>Eukaryota</taxon>
        <taxon>Fungi</taxon>
        <taxon>Dikarya</taxon>
        <taxon>Basidiomycota</taxon>
        <taxon>Agaricomycotina</taxon>
        <taxon>Agaricomycetes</taxon>
        <taxon>Agaricomycetidae</taxon>
        <taxon>Agaricales</taxon>
        <taxon>Tricholomatineae</taxon>
        <taxon>Lyophyllaceae</taxon>
        <taxon>Lyophyllum</taxon>
    </lineage>
</organism>
<name>A0A9P3PQZ8_LYOSH</name>
<feature type="signal peptide" evidence="1">
    <location>
        <begin position="1"/>
        <end position="18"/>
    </location>
</feature>
<dbReference type="AlphaFoldDB" id="A0A9P3PQZ8"/>
<dbReference type="OrthoDB" id="3249338at2759"/>
<feature type="chain" id="PRO_5040452739" evidence="1">
    <location>
        <begin position="19"/>
        <end position="103"/>
    </location>
</feature>
<keyword evidence="1" id="KW-0732">Signal</keyword>
<sequence length="103" mass="11087">MFFKLASFLAVVALSTQAAIVSRTDVTREVYIPEGQTIDDFCTEWHDTCVAIAHRIAKAYDRCGAGYDGPGTARVDCLALTGTPATDVTDQVVQKLGLTYVSP</sequence>
<reference evidence="2" key="1">
    <citation type="submission" date="2022-07" db="EMBL/GenBank/DDBJ databases">
        <title>The genome of Lyophyllum shimeji provides insight into the initial evolution of ectomycorrhizal fungal genome.</title>
        <authorList>
            <person name="Kobayashi Y."/>
            <person name="Shibata T."/>
            <person name="Hirakawa H."/>
            <person name="Shigenobu S."/>
            <person name="Nishiyama T."/>
            <person name="Yamada A."/>
            <person name="Hasebe M."/>
            <person name="Kawaguchi M."/>
        </authorList>
    </citation>
    <scope>NUCLEOTIDE SEQUENCE</scope>
    <source>
        <strain evidence="2">AT787</strain>
    </source>
</reference>
<dbReference type="Proteomes" id="UP001063166">
    <property type="component" value="Unassembled WGS sequence"/>
</dbReference>
<gene>
    <name evidence="2" type="ORF">LshimejAT787_0702760</name>
</gene>
<evidence type="ECO:0000313" key="2">
    <source>
        <dbReference type="EMBL" id="GLB39766.1"/>
    </source>
</evidence>